<organism evidence="4 5">
    <name type="scientific">Sunxiuqinia dokdonensis</name>
    <dbReference type="NCBI Taxonomy" id="1409788"/>
    <lineage>
        <taxon>Bacteria</taxon>
        <taxon>Pseudomonadati</taxon>
        <taxon>Bacteroidota</taxon>
        <taxon>Bacteroidia</taxon>
        <taxon>Marinilabiliales</taxon>
        <taxon>Prolixibacteraceae</taxon>
        <taxon>Sunxiuqinia</taxon>
    </lineage>
</organism>
<keyword evidence="5" id="KW-1185">Reference proteome</keyword>
<dbReference type="SUPFAM" id="SSF55874">
    <property type="entry name" value="ATPase domain of HSP90 chaperone/DNA topoisomerase II/histidine kinase"/>
    <property type="match status" value="1"/>
</dbReference>
<dbReference type="Gene3D" id="3.30.565.10">
    <property type="entry name" value="Histidine kinase-like ATPase, C-terminal domain"/>
    <property type="match status" value="1"/>
</dbReference>
<name>A0A0L8V276_9BACT</name>
<dbReference type="PANTHER" id="PTHR34220">
    <property type="entry name" value="SENSOR HISTIDINE KINASE YPDA"/>
    <property type="match status" value="1"/>
</dbReference>
<keyword evidence="2" id="KW-1133">Transmembrane helix</keyword>
<evidence type="ECO:0000256" key="2">
    <source>
        <dbReference type="SAM" id="Phobius"/>
    </source>
</evidence>
<evidence type="ECO:0000313" key="4">
    <source>
        <dbReference type="EMBL" id="KOH42521.1"/>
    </source>
</evidence>
<accession>A0A0L8V276</accession>
<reference evidence="5" key="1">
    <citation type="submission" date="2015-07" db="EMBL/GenBank/DDBJ databases">
        <title>Genome sequencing of Sunxiuqinia dokdonensis strain SK.</title>
        <authorList>
            <person name="Ahn S."/>
            <person name="Kim B.-C."/>
        </authorList>
    </citation>
    <scope>NUCLEOTIDE SEQUENCE [LARGE SCALE GENOMIC DNA]</scope>
    <source>
        <strain evidence="5">SK</strain>
    </source>
</reference>
<feature type="transmembrane region" description="Helical" evidence="2">
    <location>
        <begin position="20"/>
        <end position="38"/>
    </location>
</feature>
<feature type="transmembrane region" description="Helical" evidence="2">
    <location>
        <begin position="83"/>
        <end position="109"/>
    </location>
</feature>
<feature type="transmembrane region" description="Helical" evidence="2">
    <location>
        <begin position="121"/>
        <end position="141"/>
    </location>
</feature>
<comment type="caution">
    <text evidence="4">The sequence shown here is derived from an EMBL/GenBank/DDBJ whole genome shotgun (WGS) entry which is preliminary data.</text>
</comment>
<evidence type="ECO:0000256" key="1">
    <source>
        <dbReference type="SAM" id="Coils"/>
    </source>
</evidence>
<keyword evidence="2" id="KW-0812">Transmembrane</keyword>
<feature type="domain" description="Signal transduction histidine kinase internal region" evidence="3">
    <location>
        <begin position="171"/>
        <end position="250"/>
    </location>
</feature>
<evidence type="ECO:0000259" key="3">
    <source>
        <dbReference type="Pfam" id="PF06580"/>
    </source>
</evidence>
<dbReference type="AlphaFoldDB" id="A0A0L8V276"/>
<dbReference type="InterPro" id="IPR010559">
    <property type="entry name" value="Sig_transdc_His_kin_internal"/>
</dbReference>
<dbReference type="EMBL" id="LGIA01000225">
    <property type="protein sequence ID" value="KOH42521.1"/>
    <property type="molecule type" value="Genomic_DNA"/>
</dbReference>
<keyword evidence="2" id="KW-0472">Membrane</keyword>
<dbReference type="RefSeq" id="WP_053189107.1">
    <property type="nucleotide sequence ID" value="NZ_LGIA01000225.1"/>
</dbReference>
<dbReference type="InterPro" id="IPR050640">
    <property type="entry name" value="Bact_2-comp_sensor_kinase"/>
</dbReference>
<dbReference type="STRING" id="1409788.NC99_46880"/>
<dbReference type="Proteomes" id="UP000036958">
    <property type="component" value="Unassembled WGS sequence"/>
</dbReference>
<dbReference type="GO" id="GO:0016020">
    <property type="term" value="C:membrane"/>
    <property type="evidence" value="ECO:0007669"/>
    <property type="project" value="InterPro"/>
</dbReference>
<keyword evidence="1" id="KW-0175">Coiled coil</keyword>
<protein>
    <recommendedName>
        <fullName evidence="3">Signal transduction histidine kinase internal region domain-containing protein</fullName>
    </recommendedName>
</protein>
<feature type="coiled-coil region" evidence="1">
    <location>
        <begin position="145"/>
        <end position="179"/>
    </location>
</feature>
<dbReference type="InterPro" id="IPR036890">
    <property type="entry name" value="HATPase_C_sf"/>
</dbReference>
<dbReference type="PANTHER" id="PTHR34220:SF7">
    <property type="entry name" value="SENSOR HISTIDINE KINASE YPDA"/>
    <property type="match status" value="1"/>
</dbReference>
<feature type="transmembrane region" description="Helical" evidence="2">
    <location>
        <begin position="50"/>
        <end position="71"/>
    </location>
</feature>
<proteinExistence type="predicted"/>
<sequence length="374" mass="44007">MKIIPKVSSPQFVPANLMKVGQHLLFWVISYLFFILFFGRANRDYQTTIIFASLLFPLAMGTSYFLNYFLIPRFLFKGHPWRFLLFLVYTFVFTLWAELVISMFVFVTVSDFQFYKLDPTSFDVVFLLVGLYFIILAFVAIEQVKRAFEIKKENTRLEKTQLETNLKLRESELKLLRAQIHPHFLFNTLNNLYGLTLEKSDLAPELVLKLSDLMDYMLYKCNRPKVSLKSELAHLSNYLEIEKLRYGNQLKLEFVLDGEPEQLEIAPMLLLAFFENAFKHGVSKSIENPFVHIHIRIDGRQFKLRVRNSRNPAHDKNDEYTEGIGLKNVQKRLELIYPNAHQLEIIPGDQTFEIKLQLQLDVTTEIQEKNQWTN</sequence>
<gene>
    <name evidence="4" type="ORF">NC99_46880</name>
</gene>
<evidence type="ECO:0000313" key="5">
    <source>
        <dbReference type="Proteomes" id="UP000036958"/>
    </source>
</evidence>
<dbReference type="GO" id="GO:0000155">
    <property type="term" value="F:phosphorelay sensor kinase activity"/>
    <property type="evidence" value="ECO:0007669"/>
    <property type="project" value="InterPro"/>
</dbReference>
<dbReference type="Pfam" id="PF06580">
    <property type="entry name" value="His_kinase"/>
    <property type="match status" value="1"/>
</dbReference>